<sequence>MTDPTPLRGNTLNDLAAEFQPLFDARAQQIEWERLEREHRVKLAQLEKRDKAHQVAAAFDEAFAQLEQNQETL</sequence>
<keyword evidence="2" id="KW-1185">Reference proteome</keyword>
<dbReference type="EMBL" id="JBHUOF010000013">
    <property type="protein sequence ID" value="MFD2800080.1"/>
    <property type="molecule type" value="Genomic_DNA"/>
</dbReference>
<proteinExistence type="predicted"/>
<evidence type="ECO:0000313" key="1">
    <source>
        <dbReference type="EMBL" id="MFD2800080.1"/>
    </source>
</evidence>
<name>A0ABW5WCI7_9PSEU</name>
<dbReference type="Proteomes" id="UP001597478">
    <property type="component" value="Unassembled WGS sequence"/>
</dbReference>
<reference evidence="2" key="1">
    <citation type="journal article" date="2019" name="Int. J. Syst. Evol. Microbiol.">
        <title>The Global Catalogue of Microorganisms (GCM) 10K type strain sequencing project: providing services to taxonomists for standard genome sequencing and annotation.</title>
        <authorList>
            <consortium name="The Broad Institute Genomics Platform"/>
            <consortium name="The Broad Institute Genome Sequencing Center for Infectious Disease"/>
            <person name="Wu L."/>
            <person name="Ma J."/>
        </authorList>
    </citation>
    <scope>NUCLEOTIDE SEQUENCE [LARGE SCALE GENOMIC DNA]</scope>
    <source>
        <strain evidence="2">IBRC-M 10906</strain>
    </source>
</reference>
<accession>A0ABW5WCI7</accession>
<comment type="caution">
    <text evidence="1">The sequence shown here is derived from an EMBL/GenBank/DDBJ whole genome shotgun (WGS) entry which is preliminary data.</text>
</comment>
<protein>
    <submittedName>
        <fullName evidence="1">Uncharacterized protein</fullName>
    </submittedName>
</protein>
<organism evidence="1 2">
    <name type="scientific">Prauserella oleivorans</name>
    <dbReference type="NCBI Taxonomy" id="1478153"/>
    <lineage>
        <taxon>Bacteria</taxon>
        <taxon>Bacillati</taxon>
        <taxon>Actinomycetota</taxon>
        <taxon>Actinomycetes</taxon>
        <taxon>Pseudonocardiales</taxon>
        <taxon>Pseudonocardiaceae</taxon>
        <taxon>Prauserella</taxon>
    </lineage>
</organism>
<evidence type="ECO:0000313" key="2">
    <source>
        <dbReference type="Proteomes" id="UP001597478"/>
    </source>
</evidence>
<dbReference type="RefSeq" id="WP_377385013.1">
    <property type="nucleotide sequence ID" value="NZ_JBHSAN010000004.1"/>
</dbReference>
<gene>
    <name evidence="1" type="ORF">ACFS2C_11825</name>
</gene>